<evidence type="ECO:0000256" key="3">
    <source>
        <dbReference type="ARBA" id="ARBA00023235"/>
    </source>
</evidence>
<protein>
    <recommendedName>
        <fullName evidence="4">Cellobiose 2-epimerase</fullName>
        <shortName evidence="4">CE</shortName>
        <ecNumber evidence="4">5.1.3.11</ecNumber>
    </recommendedName>
</protein>
<dbReference type="Gene3D" id="1.50.10.10">
    <property type="match status" value="1"/>
</dbReference>
<dbReference type="PANTHER" id="PTHR15108">
    <property type="entry name" value="N-ACYLGLUCOSAMINE-2-EPIMERASE"/>
    <property type="match status" value="1"/>
</dbReference>
<evidence type="ECO:0000256" key="4">
    <source>
        <dbReference type="HAMAP-Rule" id="MF_00929"/>
    </source>
</evidence>
<dbReference type="InterPro" id="IPR012341">
    <property type="entry name" value="6hp_glycosidase-like_sf"/>
</dbReference>
<dbReference type="Pfam" id="PF07221">
    <property type="entry name" value="GlcNAc_2-epim"/>
    <property type="match status" value="1"/>
</dbReference>
<dbReference type="EMBL" id="JBHUOZ010000003">
    <property type="protein sequence ID" value="MFD2920179.1"/>
    <property type="molecule type" value="Genomic_DNA"/>
</dbReference>
<dbReference type="SUPFAM" id="SSF48208">
    <property type="entry name" value="Six-hairpin glycosidases"/>
    <property type="match status" value="1"/>
</dbReference>
<name>A0ABW6A4D9_9BACT</name>
<evidence type="ECO:0000313" key="6">
    <source>
        <dbReference type="Proteomes" id="UP001597511"/>
    </source>
</evidence>
<keyword evidence="6" id="KW-1185">Reference proteome</keyword>
<organism evidence="5 6">
    <name type="scientific">Terrimonas rubra</name>
    <dbReference type="NCBI Taxonomy" id="1035890"/>
    <lineage>
        <taxon>Bacteria</taxon>
        <taxon>Pseudomonadati</taxon>
        <taxon>Bacteroidota</taxon>
        <taxon>Chitinophagia</taxon>
        <taxon>Chitinophagales</taxon>
        <taxon>Chitinophagaceae</taxon>
        <taxon>Terrimonas</taxon>
    </lineage>
</organism>
<comment type="similarity">
    <text evidence="4">Belongs to the cellobiose 2-epimerase family.</text>
</comment>
<comment type="catalytic activity">
    <reaction evidence="1 4">
        <text>D-cellobiose = beta-D-glucosyl-(1-&gt;4)-D-mannopyranose</text>
        <dbReference type="Rhea" id="RHEA:23384"/>
        <dbReference type="ChEBI" id="CHEBI:17057"/>
        <dbReference type="ChEBI" id="CHEBI:47931"/>
        <dbReference type="EC" id="5.1.3.11"/>
    </reaction>
</comment>
<gene>
    <name evidence="5" type="ORF">ACFS6H_10690</name>
</gene>
<dbReference type="InterPro" id="IPR028584">
    <property type="entry name" value="Cellobiose_2_epim"/>
</dbReference>
<comment type="function">
    <text evidence="4">Catalyzes the reversible epimerization of cellobiose to 4-O-beta-D-glucopyranosyl-D-mannose (Glc-Man).</text>
</comment>
<dbReference type="EC" id="5.1.3.11" evidence="4"/>
<keyword evidence="3 4" id="KW-0413">Isomerase</keyword>
<accession>A0ABW6A4D9</accession>
<evidence type="ECO:0000256" key="1">
    <source>
        <dbReference type="ARBA" id="ARBA00001470"/>
    </source>
</evidence>
<evidence type="ECO:0000313" key="5">
    <source>
        <dbReference type="EMBL" id="MFD2920179.1"/>
    </source>
</evidence>
<comment type="caution">
    <text evidence="5">The sequence shown here is derived from an EMBL/GenBank/DDBJ whole genome shotgun (WGS) entry which is preliminary data.</text>
</comment>
<dbReference type="RefSeq" id="WP_386098150.1">
    <property type="nucleotide sequence ID" value="NZ_JBHUOZ010000003.1"/>
</dbReference>
<sequence>MEPISQDISNTGNIAGVIAPEQFTHEFQQELRAILQYWLQYTVDETNGGFYGSVTNDNIPDTTAPKGLVLNSRILWAFAAAATHEYNQQYKEAADRSFDYIQQYFIDLTHGGAYWSVDAAGKPLDTKKQVYGIAFCIYGLSEYVKLTRSDQALQLAIDLYNNIETHARDITGEGYIEAFREDWSVIADLRLSDKDSNTPKTTNTHLHIVEAYANLYEVWPDEQLRKNIKNLLTIFDQFIIDRNTYHLKLFFTREWQSQTAVCSFGHDIEAAWLLQHCAEVIESSIHTQYFKSLAVKMAQTTLNWVDKDGALWYELDISSKTINRQKHWWVQAEAMVGFYNAYQLTGNKLYVQLCGRSWQFIQQYLIDTEKGEWFWGIDEKGQLLYEPKAGFWKCPYHNVRACLQLIGRMQKHQPVT</sequence>
<dbReference type="HAMAP" id="MF_00929">
    <property type="entry name" value="Cellobiose_2_epim"/>
    <property type="match status" value="1"/>
</dbReference>
<comment type="similarity">
    <text evidence="2">Belongs to the N-acylglucosamine 2-epimerase family.</text>
</comment>
<reference evidence="6" key="1">
    <citation type="journal article" date="2019" name="Int. J. Syst. Evol. Microbiol.">
        <title>The Global Catalogue of Microorganisms (GCM) 10K type strain sequencing project: providing services to taxonomists for standard genome sequencing and annotation.</title>
        <authorList>
            <consortium name="The Broad Institute Genomics Platform"/>
            <consortium name="The Broad Institute Genome Sequencing Center for Infectious Disease"/>
            <person name="Wu L."/>
            <person name="Ma J."/>
        </authorList>
    </citation>
    <scope>NUCLEOTIDE SEQUENCE [LARGE SCALE GENOMIC DNA]</scope>
    <source>
        <strain evidence="6">KCTC 23299</strain>
    </source>
</reference>
<dbReference type="Proteomes" id="UP001597511">
    <property type="component" value="Unassembled WGS sequence"/>
</dbReference>
<evidence type="ECO:0000256" key="2">
    <source>
        <dbReference type="ARBA" id="ARBA00008558"/>
    </source>
</evidence>
<dbReference type="InterPro" id="IPR010819">
    <property type="entry name" value="AGE/CE"/>
</dbReference>
<proteinExistence type="inferred from homology"/>
<dbReference type="InterPro" id="IPR008928">
    <property type="entry name" value="6-hairpin_glycosidase_sf"/>
</dbReference>